<dbReference type="NCBIfam" id="TIGR01076">
    <property type="entry name" value="sortase_fam"/>
    <property type="match status" value="1"/>
</dbReference>
<reference evidence="2 3" key="1">
    <citation type="journal article" date="2016" name="Nat. Commun.">
        <title>Thousands of microbial genomes shed light on interconnected biogeochemical processes in an aquifer system.</title>
        <authorList>
            <person name="Anantharaman K."/>
            <person name="Brown C.T."/>
            <person name="Hug L.A."/>
            <person name="Sharon I."/>
            <person name="Castelle C.J."/>
            <person name="Probst A.J."/>
            <person name="Thomas B.C."/>
            <person name="Singh A."/>
            <person name="Wilkins M.J."/>
            <person name="Karaoz U."/>
            <person name="Brodie E.L."/>
            <person name="Williams K.H."/>
            <person name="Hubbard S.S."/>
            <person name="Banfield J.F."/>
        </authorList>
    </citation>
    <scope>NUCLEOTIDE SEQUENCE [LARGE SCALE GENOMIC DNA]</scope>
</reference>
<proteinExistence type="predicted"/>
<comment type="caution">
    <text evidence="2">The sequence shown here is derived from an EMBL/GenBank/DDBJ whole genome shotgun (WGS) entry which is preliminary data.</text>
</comment>
<keyword evidence="1" id="KW-0378">Hydrolase</keyword>
<sequence length="182" mass="20050">MKKEPSKLTLGLALFILGLLLSVGQLAEKSQYKTVTFANEPVEIKGLSETDGVDDLPKRVIIPELSINLEVKKAEIVNGFWEVFSEGSAWGSGSGLPGKPGNQVIFAHAREGLFLPLKDVAVGMAIYVLTDDKWYGYKVKEIKEVYPDQIEVISPTEDETLTLYTCSGFQDSKRLIVVAKRS</sequence>
<dbReference type="AlphaFoldDB" id="A0A1F7Z2Q8"/>
<dbReference type="InterPro" id="IPR023365">
    <property type="entry name" value="Sortase_dom-sf"/>
</dbReference>
<dbReference type="InterPro" id="IPR005754">
    <property type="entry name" value="Sortase"/>
</dbReference>
<dbReference type="GO" id="GO:0016787">
    <property type="term" value="F:hydrolase activity"/>
    <property type="evidence" value="ECO:0007669"/>
    <property type="project" value="UniProtKB-KW"/>
</dbReference>
<dbReference type="EMBL" id="MGGR01000013">
    <property type="protein sequence ID" value="OGM33811.1"/>
    <property type="molecule type" value="Genomic_DNA"/>
</dbReference>
<dbReference type="Pfam" id="PF04203">
    <property type="entry name" value="Sortase"/>
    <property type="match status" value="1"/>
</dbReference>
<accession>A0A1F7Z2Q8</accession>
<dbReference type="SUPFAM" id="SSF63817">
    <property type="entry name" value="Sortase"/>
    <property type="match status" value="1"/>
</dbReference>
<evidence type="ECO:0000256" key="1">
    <source>
        <dbReference type="ARBA" id="ARBA00022801"/>
    </source>
</evidence>
<organism evidence="2 3">
    <name type="scientific">Candidatus Woesebacteria bacterium RIFCSPHIGHO2_02_FULL_39_13</name>
    <dbReference type="NCBI Taxonomy" id="1802505"/>
    <lineage>
        <taxon>Bacteria</taxon>
        <taxon>Candidatus Woeseibacteriota</taxon>
    </lineage>
</organism>
<dbReference type="STRING" id="1802505.A3D01_02470"/>
<evidence type="ECO:0000313" key="2">
    <source>
        <dbReference type="EMBL" id="OGM33811.1"/>
    </source>
</evidence>
<protein>
    <recommendedName>
        <fullName evidence="4">Sortase</fullName>
    </recommendedName>
</protein>
<evidence type="ECO:0008006" key="4">
    <source>
        <dbReference type="Google" id="ProtNLM"/>
    </source>
</evidence>
<evidence type="ECO:0000313" key="3">
    <source>
        <dbReference type="Proteomes" id="UP000177169"/>
    </source>
</evidence>
<name>A0A1F7Z2Q8_9BACT</name>
<dbReference type="Proteomes" id="UP000177169">
    <property type="component" value="Unassembled WGS sequence"/>
</dbReference>
<gene>
    <name evidence="2" type="ORF">A3D01_02470</name>
</gene>
<dbReference type="Gene3D" id="2.40.260.10">
    <property type="entry name" value="Sortase"/>
    <property type="match status" value="1"/>
</dbReference>